<name>A0AAD7NK21_9AGAR</name>
<dbReference type="EMBL" id="JARJLG010000040">
    <property type="protein sequence ID" value="KAJ7763625.1"/>
    <property type="molecule type" value="Genomic_DNA"/>
</dbReference>
<organism evidence="3 4">
    <name type="scientific">Mycena maculata</name>
    <dbReference type="NCBI Taxonomy" id="230809"/>
    <lineage>
        <taxon>Eukaryota</taxon>
        <taxon>Fungi</taxon>
        <taxon>Dikarya</taxon>
        <taxon>Basidiomycota</taxon>
        <taxon>Agaricomycotina</taxon>
        <taxon>Agaricomycetes</taxon>
        <taxon>Agaricomycetidae</taxon>
        <taxon>Agaricales</taxon>
        <taxon>Marasmiineae</taxon>
        <taxon>Mycenaceae</taxon>
        <taxon>Mycena</taxon>
    </lineage>
</organism>
<dbReference type="InterPro" id="IPR007111">
    <property type="entry name" value="NACHT_NTPase"/>
</dbReference>
<dbReference type="Gene3D" id="3.40.50.300">
    <property type="entry name" value="P-loop containing nucleotide triphosphate hydrolases"/>
    <property type="match status" value="1"/>
</dbReference>
<evidence type="ECO:0000256" key="1">
    <source>
        <dbReference type="ARBA" id="ARBA00022737"/>
    </source>
</evidence>
<keyword evidence="4" id="KW-1185">Reference proteome</keyword>
<protein>
    <recommendedName>
        <fullName evidence="2">NACHT domain-containing protein</fullName>
    </recommendedName>
</protein>
<evidence type="ECO:0000313" key="4">
    <source>
        <dbReference type="Proteomes" id="UP001215280"/>
    </source>
</evidence>
<dbReference type="PROSITE" id="PS50837">
    <property type="entry name" value="NACHT"/>
    <property type="match status" value="1"/>
</dbReference>
<evidence type="ECO:0000259" key="2">
    <source>
        <dbReference type="PROSITE" id="PS50837"/>
    </source>
</evidence>
<dbReference type="InterPro" id="IPR054471">
    <property type="entry name" value="GPIID_WHD"/>
</dbReference>
<dbReference type="InterPro" id="IPR056884">
    <property type="entry name" value="NPHP3-like_N"/>
</dbReference>
<feature type="domain" description="NACHT" evidence="2">
    <location>
        <begin position="47"/>
        <end position="187"/>
    </location>
</feature>
<sequence>RTKIIEWLAPINFFQRQADISRARQPGTGGWLLEDGRFKQWEAGSQRILWCRGIPGSGKTILASMVVDHLEAQFDDQDMCVACMYLNHKERDTQTVSNLLASIWSQVVVDKTISSLAQKLHERHSKKRTQPKLDEVSEVLRLAVAEWGRVYIVVDALDEYPEDERNMLLRHLIAMGPHVSLMLTSRPHIDLGVTLPDPGLLDVRATDEDIKKYVNERIRKSSRLSMHVQTRPELPDEIESKIISTVDGMFLLAKLHIDSLATKNTIKSVRGALENLPKDLEHTYDEAMERIDRQNEDDRKIAHSALTWVANAKRVLSARELREALAIEPEAERLDPDNLLEVTIILSVCAGLLIFDETSSAVRLVHYTTQKYMDSARESRFPAAHTQIT</sequence>
<keyword evidence="1" id="KW-0677">Repeat</keyword>
<gene>
    <name evidence="3" type="ORF">DFH07DRAFT_693959</name>
</gene>
<feature type="non-terminal residue" evidence="3">
    <location>
        <position position="1"/>
    </location>
</feature>
<comment type="caution">
    <text evidence="3">The sequence shown here is derived from an EMBL/GenBank/DDBJ whole genome shotgun (WGS) entry which is preliminary data.</text>
</comment>
<reference evidence="3" key="1">
    <citation type="submission" date="2023-03" db="EMBL/GenBank/DDBJ databases">
        <title>Massive genome expansion in bonnet fungi (Mycena s.s.) driven by repeated elements and novel gene families across ecological guilds.</title>
        <authorList>
            <consortium name="Lawrence Berkeley National Laboratory"/>
            <person name="Harder C.B."/>
            <person name="Miyauchi S."/>
            <person name="Viragh M."/>
            <person name="Kuo A."/>
            <person name="Thoen E."/>
            <person name="Andreopoulos B."/>
            <person name="Lu D."/>
            <person name="Skrede I."/>
            <person name="Drula E."/>
            <person name="Henrissat B."/>
            <person name="Morin E."/>
            <person name="Kohler A."/>
            <person name="Barry K."/>
            <person name="LaButti K."/>
            <person name="Morin E."/>
            <person name="Salamov A."/>
            <person name="Lipzen A."/>
            <person name="Mereny Z."/>
            <person name="Hegedus B."/>
            <person name="Baldrian P."/>
            <person name="Stursova M."/>
            <person name="Weitz H."/>
            <person name="Taylor A."/>
            <person name="Grigoriev I.V."/>
            <person name="Nagy L.G."/>
            <person name="Martin F."/>
            <person name="Kauserud H."/>
        </authorList>
    </citation>
    <scope>NUCLEOTIDE SEQUENCE</scope>
    <source>
        <strain evidence="3">CBHHK188m</strain>
    </source>
</reference>
<proteinExistence type="predicted"/>
<dbReference type="Pfam" id="PF24883">
    <property type="entry name" value="NPHP3_N"/>
    <property type="match status" value="1"/>
</dbReference>
<dbReference type="AlphaFoldDB" id="A0AAD7NK21"/>
<dbReference type="PANTHER" id="PTHR10039:SF15">
    <property type="entry name" value="NACHT DOMAIN-CONTAINING PROTEIN"/>
    <property type="match status" value="1"/>
</dbReference>
<dbReference type="PANTHER" id="PTHR10039">
    <property type="entry name" value="AMELOGENIN"/>
    <property type="match status" value="1"/>
</dbReference>
<feature type="non-terminal residue" evidence="3">
    <location>
        <position position="389"/>
    </location>
</feature>
<dbReference type="InterPro" id="IPR027417">
    <property type="entry name" value="P-loop_NTPase"/>
</dbReference>
<accession>A0AAD7NK21</accession>
<dbReference type="SUPFAM" id="SSF52540">
    <property type="entry name" value="P-loop containing nucleoside triphosphate hydrolases"/>
    <property type="match status" value="1"/>
</dbReference>
<evidence type="ECO:0000313" key="3">
    <source>
        <dbReference type="EMBL" id="KAJ7763625.1"/>
    </source>
</evidence>
<dbReference type="Proteomes" id="UP001215280">
    <property type="component" value="Unassembled WGS sequence"/>
</dbReference>
<dbReference type="Pfam" id="PF22939">
    <property type="entry name" value="WHD_GPIID"/>
    <property type="match status" value="1"/>
</dbReference>